<gene>
    <name evidence="2" type="ORF">HNR42_000572</name>
</gene>
<dbReference type="InterPro" id="IPR009057">
    <property type="entry name" value="Homeodomain-like_sf"/>
</dbReference>
<dbReference type="SUPFAM" id="SSF46689">
    <property type="entry name" value="Homeodomain-like"/>
    <property type="match status" value="1"/>
</dbReference>
<keyword evidence="3" id="KW-1185">Reference proteome</keyword>
<proteinExistence type="predicted"/>
<dbReference type="AlphaFoldDB" id="A0A841HYX2"/>
<organism evidence="2 3">
    <name type="scientific">Deinobacterium chartae</name>
    <dbReference type="NCBI Taxonomy" id="521158"/>
    <lineage>
        <taxon>Bacteria</taxon>
        <taxon>Thermotogati</taxon>
        <taxon>Deinococcota</taxon>
        <taxon>Deinococci</taxon>
        <taxon>Deinococcales</taxon>
        <taxon>Deinococcaceae</taxon>
        <taxon>Deinobacterium</taxon>
    </lineage>
</organism>
<feature type="compositionally biased region" description="Basic residues" evidence="1">
    <location>
        <begin position="148"/>
        <end position="159"/>
    </location>
</feature>
<accession>A0A841HYX2</accession>
<dbReference type="Proteomes" id="UP000569951">
    <property type="component" value="Unassembled WGS sequence"/>
</dbReference>
<dbReference type="RefSeq" id="WP_183984322.1">
    <property type="nucleotide sequence ID" value="NZ_JACHHG010000002.1"/>
</dbReference>
<evidence type="ECO:0000313" key="3">
    <source>
        <dbReference type="Proteomes" id="UP000569951"/>
    </source>
</evidence>
<comment type="caution">
    <text evidence="2">The sequence shown here is derived from an EMBL/GenBank/DDBJ whole genome shotgun (WGS) entry which is preliminary data.</text>
</comment>
<reference evidence="2 3" key="1">
    <citation type="submission" date="2020-08" db="EMBL/GenBank/DDBJ databases">
        <title>Genomic Encyclopedia of Type Strains, Phase IV (KMG-IV): sequencing the most valuable type-strain genomes for metagenomic binning, comparative biology and taxonomic classification.</title>
        <authorList>
            <person name="Goeker M."/>
        </authorList>
    </citation>
    <scope>NUCLEOTIDE SEQUENCE [LARGE SCALE GENOMIC DNA]</scope>
    <source>
        <strain evidence="2 3">DSM 21458</strain>
    </source>
</reference>
<feature type="region of interest" description="Disordered" evidence="1">
    <location>
        <begin position="145"/>
        <end position="168"/>
    </location>
</feature>
<evidence type="ECO:0000256" key="1">
    <source>
        <dbReference type="SAM" id="MobiDB-lite"/>
    </source>
</evidence>
<evidence type="ECO:0000313" key="2">
    <source>
        <dbReference type="EMBL" id="MBB6097158.1"/>
    </source>
</evidence>
<protein>
    <submittedName>
        <fullName evidence="2">Transposase</fullName>
    </submittedName>
</protein>
<sequence length="168" mass="19237">MSRPLLQLQPHLTHEELTQRYRSCRDPKERSRWHAIWLLSGPDAPAPKVVARLTGYSVVWIRQLIHRYNEHGPEGLQDLHRKRPGGKRPILNAEQQAELAEALRSPAPDGGPWTGAKVAEWCFLRTGHRAHPVTGWSYIKRLTDSKRGSRRSRRGRIAVKRAPAGLMR</sequence>
<name>A0A841HYX2_9DEIO</name>
<dbReference type="Pfam" id="PF13565">
    <property type="entry name" value="HTH_32"/>
    <property type="match status" value="1"/>
</dbReference>
<dbReference type="EMBL" id="JACHHG010000002">
    <property type="protein sequence ID" value="MBB6097158.1"/>
    <property type="molecule type" value="Genomic_DNA"/>
</dbReference>